<evidence type="ECO:0000259" key="1">
    <source>
        <dbReference type="Pfam" id="PF07727"/>
    </source>
</evidence>
<dbReference type="PANTHER" id="PTHR11439:SF467">
    <property type="entry name" value="INTEGRASE CATALYTIC DOMAIN-CONTAINING PROTEIN"/>
    <property type="match status" value="1"/>
</dbReference>
<dbReference type="InterPro" id="IPR043502">
    <property type="entry name" value="DNA/RNA_pol_sf"/>
</dbReference>
<feature type="domain" description="Reverse transcriptase Ty1/copia-type" evidence="1">
    <location>
        <begin position="11"/>
        <end position="253"/>
    </location>
</feature>
<proteinExistence type="predicted"/>
<dbReference type="Pfam" id="PF07727">
    <property type="entry name" value="RVT_2"/>
    <property type="match status" value="1"/>
</dbReference>
<dbReference type="PANTHER" id="PTHR11439">
    <property type="entry name" value="GAG-POL-RELATED RETROTRANSPOSON"/>
    <property type="match status" value="1"/>
</dbReference>
<protein>
    <submittedName>
        <fullName evidence="2">Retrovirus-related Pol polyprotein from transposon TNT 1-94</fullName>
    </submittedName>
</protein>
<name>A0A438GT80_VITVI</name>
<dbReference type="AlphaFoldDB" id="A0A438GT80"/>
<dbReference type="SUPFAM" id="SSF56672">
    <property type="entry name" value="DNA/RNA polymerases"/>
    <property type="match status" value="1"/>
</dbReference>
<evidence type="ECO:0000313" key="2">
    <source>
        <dbReference type="EMBL" id="RVW75426.1"/>
    </source>
</evidence>
<dbReference type="Proteomes" id="UP000288805">
    <property type="component" value="Unassembled WGS sequence"/>
</dbReference>
<sequence length="384" mass="44752">MQEEMRSLLENHTYDLVKLPKGKKALKNKLVYRLKTKNNSSQLRYKARLVMKGFGQKRGVDFEEIFFPVVKMSSIRVVNAQLNLEIEQLDDKTAFLHGVLEEEIYMEQLEGFKVKGKENFVYKLRKNLYRLKQAPRQWYKKFDSFMISHGYNRTTSDHCVFTKRFSDDDFIILLLYVDDMLIIDHDASKIEKLKRELSKSFAMKDLGYAKQILGMKISHDRKNEKLWLSQEAYIEKILERFNISKAKIVGSPLAGHFKLISKQCPTSEKENEEMSKVPYSSVVGNLMHAMVCTRPDIAHAVRVVSRFLSNPRKEHWAALKWILRYLRGTSRMCLCFGSGEPILKGYSDADMAGDLDSRKSTLRFLMTFAGGTSYRYVLLYQPQK</sequence>
<organism evidence="2 3">
    <name type="scientific">Vitis vinifera</name>
    <name type="common">Grape</name>
    <dbReference type="NCBI Taxonomy" id="29760"/>
    <lineage>
        <taxon>Eukaryota</taxon>
        <taxon>Viridiplantae</taxon>
        <taxon>Streptophyta</taxon>
        <taxon>Embryophyta</taxon>
        <taxon>Tracheophyta</taxon>
        <taxon>Spermatophyta</taxon>
        <taxon>Magnoliopsida</taxon>
        <taxon>eudicotyledons</taxon>
        <taxon>Gunneridae</taxon>
        <taxon>Pentapetalae</taxon>
        <taxon>rosids</taxon>
        <taxon>Vitales</taxon>
        <taxon>Vitaceae</taxon>
        <taxon>Viteae</taxon>
        <taxon>Vitis</taxon>
    </lineage>
</organism>
<evidence type="ECO:0000313" key="3">
    <source>
        <dbReference type="Proteomes" id="UP000288805"/>
    </source>
</evidence>
<accession>A0A438GT80</accession>
<dbReference type="InterPro" id="IPR013103">
    <property type="entry name" value="RVT_2"/>
</dbReference>
<reference evidence="2 3" key="1">
    <citation type="journal article" date="2018" name="PLoS Genet.">
        <title>Population sequencing reveals clonal diversity and ancestral inbreeding in the grapevine cultivar Chardonnay.</title>
        <authorList>
            <person name="Roach M.J."/>
            <person name="Johnson D.L."/>
            <person name="Bohlmann J."/>
            <person name="van Vuuren H.J."/>
            <person name="Jones S.J."/>
            <person name="Pretorius I.S."/>
            <person name="Schmidt S.A."/>
            <person name="Borneman A.R."/>
        </authorList>
    </citation>
    <scope>NUCLEOTIDE SEQUENCE [LARGE SCALE GENOMIC DNA]</scope>
    <source>
        <strain evidence="3">cv. Chardonnay</strain>
        <tissue evidence="2">Leaf</tissue>
    </source>
</reference>
<comment type="caution">
    <text evidence="2">The sequence shown here is derived from an EMBL/GenBank/DDBJ whole genome shotgun (WGS) entry which is preliminary data.</text>
</comment>
<gene>
    <name evidence="2" type="primary">POLX_3028</name>
    <name evidence="2" type="ORF">CK203_060510</name>
</gene>
<dbReference type="EMBL" id="QGNW01000349">
    <property type="protein sequence ID" value="RVW75426.1"/>
    <property type="molecule type" value="Genomic_DNA"/>
</dbReference>